<proteinExistence type="predicted"/>
<dbReference type="Gene3D" id="1.10.287.130">
    <property type="match status" value="1"/>
</dbReference>
<dbReference type="PANTHER" id="PTHR43065:SF10">
    <property type="entry name" value="PEROXIDE STRESS-ACTIVATED HISTIDINE KINASE MAK3"/>
    <property type="match status" value="1"/>
</dbReference>
<dbReference type="InterPro" id="IPR003594">
    <property type="entry name" value="HATPase_dom"/>
</dbReference>
<evidence type="ECO:0000259" key="11">
    <source>
        <dbReference type="PROSITE" id="PS50112"/>
    </source>
</evidence>
<feature type="transmembrane region" description="Helical" evidence="9">
    <location>
        <begin position="105"/>
        <end position="125"/>
    </location>
</feature>
<dbReference type="PRINTS" id="PR00344">
    <property type="entry name" value="BCTRLSENSOR"/>
</dbReference>
<evidence type="ECO:0000256" key="2">
    <source>
        <dbReference type="ARBA" id="ARBA00012438"/>
    </source>
</evidence>
<feature type="transmembrane region" description="Helical" evidence="9">
    <location>
        <begin position="43"/>
        <end position="62"/>
    </location>
</feature>
<evidence type="ECO:0000256" key="6">
    <source>
        <dbReference type="ARBA" id="ARBA00022777"/>
    </source>
</evidence>
<dbReference type="InterPro" id="IPR036890">
    <property type="entry name" value="HATPase_C_sf"/>
</dbReference>
<evidence type="ECO:0000313" key="13">
    <source>
        <dbReference type="EMBL" id="OGB90007.1"/>
    </source>
</evidence>
<comment type="caution">
    <text evidence="13">The sequence shown here is derived from an EMBL/GenBank/DDBJ whole genome shotgun (WGS) entry which is preliminary data.</text>
</comment>
<organism evidence="13 14">
    <name type="scientific">candidate division WOR-1 bacterium RIFCSPHIGHO2_01_FULL_53_15</name>
    <dbReference type="NCBI Taxonomy" id="1802564"/>
    <lineage>
        <taxon>Bacteria</taxon>
        <taxon>Bacillati</taxon>
        <taxon>Saganbacteria</taxon>
    </lineage>
</organism>
<dbReference type="InterPro" id="IPR005467">
    <property type="entry name" value="His_kinase_dom"/>
</dbReference>
<dbReference type="SMART" id="SM00387">
    <property type="entry name" value="HATPase_c"/>
    <property type="match status" value="1"/>
</dbReference>
<evidence type="ECO:0000256" key="9">
    <source>
        <dbReference type="SAM" id="Phobius"/>
    </source>
</evidence>
<evidence type="ECO:0000259" key="10">
    <source>
        <dbReference type="PROSITE" id="PS50109"/>
    </source>
</evidence>
<evidence type="ECO:0000256" key="5">
    <source>
        <dbReference type="ARBA" id="ARBA00022741"/>
    </source>
</evidence>
<dbReference type="SMART" id="SM00065">
    <property type="entry name" value="GAF"/>
    <property type="match status" value="1"/>
</dbReference>
<feature type="transmembrane region" description="Helical" evidence="9">
    <location>
        <begin position="137"/>
        <end position="156"/>
    </location>
</feature>
<protein>
    <recommendedName>
        <fullName evidence="2">histidine kinase</fullName>
        <ecNumber evidence="2">2.7.13.3</ecNumber>
    </recommendedName>
</protein>
<dbReference type="Pfam" id="PF08448">
    <property type="entry name" value="PAS_4"/>
    <property type="match status" value="1"/>
</dbReference>
<evidence type="ECO:0000256" key="8">
    <source>
        <dbReference type="ARBA" id="ARBA00023012"/>
    </source>
</evidence>
<feature type="transmembrane region" description="Helical" evidence="9">
    <location>
        <begin position="267"/>
        <end position="286"/>
    </location>
</feature>
<reference evidence="13 14" key="1">
    <citation type="journal article" date="2016" name="Nat. Commun.">
        <title>Thousands of microbial genomes shed light on interconnected biogeochemical processes in an aquifer system.</title>
        <authorList>
            <person name="Anantharaman K."/>
            <person name="Brown C.T."/>
            <person name="Hug L.A."/>
            <person name="Sharon I."/>
            <person name="Castelle C.J."/>
            <person name="Probst A.J."/>
            <person name="Thomas B.C."/>
            <person name="Singh A."/>
            <person name="Wilkins M.J."/>
            <person name="Karaoz U."/>
            <person name="Brodie E.L."/>
            <person name="Williams K.H."/>
            <person name="Hubbard S.S."/>
            <person name="Banfield J.F."/>
        </authorList>
    </citation>
    <scope>NUCLEOTIDE SEQUENCE [LARGE SCALE GENOMIC DNA]</scope>
</reference>
<dbReference type="AlphaFoldDB" id="A0A1F4Q2A4"/>
<keyword evidence="9" id="KW-0472">Membrane</keyword>
<dbReference type="SUPFAM" id="SSF55781">
    <property type="entry name" value="GAF domain-like"/>
    <property type="match status" value="1"/>
</dbReference>
<dbReference type="PROSITE" id="PS50113">
    <property type="entry name" value="PAC"/>
    <property type="match status" value="1"/>
</dbReference>
<feature type="domain" description="PAC" evidence="12">
    <location>
        <begin position="570"/>
        <end position="622"/>
    </location>
</feature>
<dbReference type="InterPro" id="IPR000014">
    <property type="entry name" value="PAS"/>
</dbReference>
<gene>
    <name evidence="13" type="ORF">A2625_01525</name>
</gene>
<dbReference type="GO" id="GO:0005524">
    <property type="term" value="F:ATP binding"/>
    <property type="evidence" value="ECO:0007669"/>
    <property type="project" value="UniProtKB-KW"/>
</dbReference>
<keyword evidence="3" id="KW-0597">Phosphoprotein</keyword>
<name>A0A1F4Q2A4_UNCSA</name>
<keyword evidence="4" id="KW-0808">Transferase</keyword>
<feature type="transmembrane region" description="Helical" evidence="9">
    <location>
        <begin position="69"/>
        <end position="85"/>
    </location>
</feature>
<dbReference type="Gene3D" id="3.30.450.40">
    <property type="match status" value="1"/>
</dbReference>
<dbReference type="Gene3D" id="3.30.450.20">
    <property type="entry name" value="PAS domain"/>
    <property type="match status" value="1"/>
</dbReference>
<feature type="transmembrane region" description="Helical" evidence="9">
    <location>
        <begin position="15"/>
        <end position="37"/>
    </location>
</feature>
<dbReference type="EC" id="2.7.13.3" evidence="2"/>
<sequence>MRIFSELDGLKIENFVFRGLVLSALAAEAIIILFSLQTGSFDVFASYSLILVQLALGLYLLIKNRRSEINFSFAAFCFCLGLWTYEIFMLRQARLGPDLVFWGRQVFFGPVLNAYFFLYFSFVFPKKNIASFKWSKIFLFVPSLILLLLLSGPWVLREAYLTAAGPVPVFGAAYPLFAAYFLAYFFWGIINLIRKYRLAKGLEMLQIRYVFLGLCLTFIVSTGTNLILPALGETRFISFGPASTLLLLGFTVYAIVRHRLMSIEVVIQRGAVYGITTVLIMSLYALAVMVSEIYLRKIIGYTSLLVTALAALAIAVAYQPLVRSFQSLTDRLFFRGRYDYQKILRRISQEIAAVIKLEELTRLIVASFIDTMKVIEISFLLPEKEGEHFRSVPLAIQRYKRIEIDKNSPIIARLSAAKDILVRDEVEESAEVRDAMERLGIAVWVPIVSKDELIGIIALGSKLSGDIYSTEDLALLNTLANQTAVALDNARLYEEVVTMKNYSEEILQSMTNGVLTTDNRGRVVTFNQMGERISGRKAAGVIGKTCEEVWGGRGTVTLAVENTLKDRALLNHETGLSSPERGLVPVSLSSTLLRDSQGKKLGALITIHDLSELKELEDKIRRADKLTALATMAAGMAHEIKNPLSSMKVFAQLLPLKIDDPEYRKKLGEILPREIDRIDRIVESLLGFARSTAPTFEKVKIDDILEEDVKYFADQLKAAGVKLRKEYAVLPEIEVDRGQMSQVFSNLILNAIQAMPEGGELAITTAPGKRIENILQTIKVRVSDTGHGISAEMAKKLFDPFFTTKYGGTGLGLTITHSIVDGHKGLIDVESRIGQGTTFTVTLPVSQSIIK</sequence>
<dbReference type="SMART" id="SM00388">
    <property type="entry name" value="HisKA"/>
    <property type="match status" value="1"/>
</dbReference>
<evidence type="ECO:0000256" key="3">
    <source>
        <dbReference type="ARBA" id="ARBA00022553"/>
    </source>
</evidence>
<feature type="transmembrane region" description="Helical" evidence="9">
    <location>
        <begin position="168"/>
        <end position="189"/>
    </location>
</feature>
<dbReference type="InterPro" id="IPR013656">
    <property type="entry name" value="PAS_4"/>
</dbReference>
<dbReference type="PROSITE" id="PS50109">
    <property type="entry name" value="HIS_KIN"/>
    <property type="match status" value="1"/>
</dbReference>
<comment type="catalytic activity">
    <reaction evidence="1">
        <text>ATP + protein L-histidine = ADP + protein N-phospho-L-histidine.</text>
        <dbReference type="EC" id="2.7.13.3"/>
    </reaction>
</comment>
<dbReference type="Gene3D" id="3.30.565.10">
    <property type="entry name" value="Histidine kinase-like ATPase, C-terminal domain"/>
    <property type="match status" value="1"/>
</dbReference>
<dbReference type="InterPro" id="IPR031621">
    <property type="entry name" value="HisKA_7TM"/>
</dbReference>
<dbReference type="Pfam" id="PF16927">
    <property type="entry name" value="HisKA_7TM"/>
    <property type="match status" value="1"/>
</dbReference>
<dbReference type="InterPro" id="IPR000700">
    <property type="entry name" value="PAS-assoc_C"/>
</dbReference>
<feature type="domain" description="PAS" evidence="11">
    <location>
        <begin position="499"/>
        <end position="545"/>
    </location>
</feature>
<dbReference type="PROSITE" id="PS50112">
    <property type="entry name" value="PAS"/>
    <property type="match status" value="1"/>
</dbReference>
<feature type="transmembrane region" description="Helical" evidence="9">
    <location>
        <begin position="236"/>
        <end position="255"/>
    </location>
</feature>
<dbReference type="CDD" id="cd00082">
    <property type="entry name" value="HisKA"/>
    <property type="match status" value="1"/>
</dbReference>
<dbReference type="InterPro" id="IPR004358">
    <property type="entry name" value="Sig_transdc_His_kin-like_C"/>
</dbReference>
<keyword evidence="5" id="KW-0547">Nucleotide-binding</keyword>
<keyword evidence="9" id="KW-0812">Transmembrane</keyword>
<dbReference type="SUPFAM" id="SSF55785">
    <property type="entry name" value="PYP-like sensor domain (PAS domain)"/>
    <property type="match status" value="1"/>
</dbReference>
<dbReference type="SUPFAM" id="SSF47384">
    <property type="entry name" value="Homodimeric domain of signal transducing histidine kinase"/>
    <property type="match status" value="1"/>
</dbReference>
<evidence type="ECO:0000259" key="12">
    <source>
        <dbReference type="PROSITE" id="PS50113"/>
    </source>
</evidence>
<evidence type="ECO:0000256" key="7">
    <source>
        <dbReference type="ARBA" id="ARBA00022840"/>
    </source>
</evidence>
<dbReference type="InterPro" id="IPR003661">
    <property type="entry name" value="HisK_dim/P_dom"/>
</dbReference>
<dbReference type="Pfam" id="PF00512">
    <property type="entry name" value="HisKA"/>
    <property type="match status" value="1"/>
</dbReference>
<feature type="transmembrane region" description="Helical" evidence="9">
    <location>
        <begin position="209"/>
        <end position="230"/>
    </location>
</feature>
<keyword evidence="9" id="KW-1133">Transmembrane helix</keyword>
<dbReference type="InterPro" id="IPR035965">
    <property type="entry name" value="PAS-like_dom_sf"/>
</dbReference>
<dbReference type="PANTHER" id="PTHR43065">
    <property type="entry name" value="SENSOR HISTIDINE KINASE"/>
    <property type="match status" value="1"/>
</dbReference>
<dbReference type="GO" id="GO:0000155">
    <property type="term" value="F:phosphorelay sensor kinase activity"/>
    <property type="evidence" value="ECO:0007669"/>
    <property type="project" value="InterPro"/>
</dbReference>
<keyword evidence="6" id="KW-0418">Kinase</keyword>
<evidence type="ECO:0000256" key="1">
    <source>
        <dbReference type="ARBA" id="ARBA00000085"/>
    </source>
</evidence>
<evidence type="ECO:0000256" key="4">
    <source>
        <dbReference type="ARBA" id="ARBA00022679"/>
    </source>
</evidence>
<dbReference type="Pfam" id="PF02518">
    <property type="entry name" value="HATPase_c"/>
    <property type="match status" value="1"/>
</dbReference>
<keyword evidence="7" id="KW-0067">ATP-binding</keyword>
<dbReference type="InterPro" id="IPR003018">
    <property type="entry name" value="GAF"/>
</dbReference>
<dbReference type="Proteomes" id="UP000178724">
    <property type="component" value="Unassembled WGS sequence"/>
</dbReference>
<dbReference type="EMBL" id="METM01000016">
    <property type="protein sequence ID" value="OGB90007.1"/>
    <property type="molecule type" value="Genomic_DNA"/>
</dbReference>
<keyword evidence="8" id="KW-0902">Two-component regulatory system</keyword>
<dbReference type="InterPro" id="IPR029016">
    <property type="entry name" value="GAF-like_dom_sf"/>
</dbReference>
<accession>A0A1F4Q2A4</accession>
<feature type="domain" description="Histidine kinase" evidence="10">
    <location>
        <begin position="635"/>
        <end position="847"/>
    </location>
</feature>
<dbReference type="InterPro" id="IPR036097">
    <property type="entry name" value="HisK_dim/P_sf"/>
</dbReference>
<dbReference type="SUPFAM" id="SSF55874">
    <property type="entry name" value="ATPase domain of HSP90 chaperone/DNA topoisomerase II/histidine kinase"/>
    <property type="match status" value="1"/>
</dbReference>
<evidence type="ECO:0000313" key="14">
    <source>
        <dbReference type="Proteomes" id="UP000178724"/>
    </source>
</evidence>
<dbReference type="Pfam" id="PF13492">
    <property type="entry name" value="GAF_3"/>
    <property type="match status" value="1"/>
</dbReference>
<dbReference type="CDD" id="cd00130">
    <property type="entry name" value="PAS"/>
    <property type="match status" value="1"/>
</dbReference>
<dbReference type="NCBIfam" id="TIGR00229">
    <property type="entry name" value="sensory_box"/>
    <property type="match status" value="1"/>
</dbReference>